<reference evidence="19 20" key="3">
    <citation type="submission" date="2018-08" db="EMBL/GenBank/DDBJ databases">
        <authorList>
            <consortium name="Pathogen Informatics"/>
        </authorList>
    </citation>
    <scope>NUCLEOTIDE SEQUENCE [LARGE SCALE GENOMIC DNA]</scope>
    <source>
        <strain evidence="14 21">EuSCAPE_AT029</strain>
        <strain evidence="16 19">EuSCAPE_HU047</strain>
        <strain evidence="15 20">EuSCAPE_IT093</strain>
    </source>
</reference>
<evidence type="ECO:0000313" key="16">
    <source>
        <dbReference type="EMBL" id="SYR38275.1"/>
    </source>
</evidence>
<dbReference type="RefSeq" id="WP_004180753.1">
    <property type="nucleotide sequence ID" value="NZ_AP018750.1"/>
</dbReference>
<dbReference type="EMBL" id="ULCI01000008">
    <property type="protein sequence ID" value="SYR38275.1"/>
    <property type="molecule type" value="Genomic_DNA"/>
</dbReference>
<dbReference type="InterPro" id="IPR018313">
    <property type="entry name" value="SBP_3_CS"/>
</dbReference>
<evidence type="ECO:0000313" key="15">
    <source>
        <dbReference type="EMBL" id="SYH30986.1"/>
    </source>
</evidence>
<comment type="similarity">
    <text evidence="2 8">Belongs to the bacterial solute-binding protein 3 family.</text>
</comment>
<dbReference type="EMBL" id="UKGE01000007">
    <property type="protein sequence ID" value="SXN30910.1"/>
    <property type="molecule type" value="Genomic_DNA"/>
</dbReference>
<dbReference type="PANTHER" id="PTHR35936:SF23">
    <property type="entry name" value="LYSINE_ARGININE_ORNITHINE-BINDING PERIPLASMIC PROTEIN"/>
    <property type="match status" value="1"/>
</dbReference>
<evidence type="ECO:0000256" key="7">
    <source>
        <dbReference type="ARBA" id="ARBA00023157"/>
    </source>
</evidence>
<evidence type="ECO:0000313" key="22">
    <source>
        <dbReference type="Proteomes" id="UP000479475"/>
    </source>
</evidence>
<name>A0A0C2I131_KLEPN</name>
<evidence type="ECO:0000313" key="21">
    <source>
        <dbReference type="Proteomes" id="UP000259975"/>
    </source>
</evidence>
<dbReference type="Proteomes" id="UP000255518">
    <property type="component" value="Unassembled WGS sequence"/>
</dbReference>
<dbReference type="EMBL" id="UKUT01000003">
    <property type="protein sequence ID" value="SYH30986.1"/>
    <property type="molecule type" value="Genomic_DNA"/>
</dbReference>
<dbReference type="NCBIfam" id="NF011586">
    <property type="entry name" value="PRK15010.1"/>
    <property type="match status" value="1"/>
</dbReference>
<evidence type="ECO:0000256" key="4">
    <source>
        <dbReference type="ARBA" id="ARBA00022729"/>
    </source>
</evidence>
<dbReference type="Gene3D" id="3.40.190.10">
    <property type="entry name" value="Periplasmic binding protein-like II"/>
    <property type="match status" value="2"/>
</dbReference>
<organism evidence="16 19">
    <name type="scientific">Klebsiella pneumoniae</name>
    <dbReference type="NCBI Taxonomy" id="573"/>
    <lineage>
        <taxon>Bacteria</taxon>
        <taxon>Pseudomonadati</taxon>
        <taxon>Pseudomonadota</taxon>
        <taxon>Gammaproteobacteria</taxon>
        <taxon>Enterobacterales</taxon>
        <taxon>Enterobacteriaceae</taxon>
        <taxon>Klebsiella/Raoultella group</taxon>
        <taxon>Klebsiella</taxon>
        <taxon>Klebsiella pneumoniae complex</taxon>
    </lineage>
</organism>
<proteinExistence type="inferred from homology"/>
<comment type="subcellular location">
    <subcellularLocation>
        <location evidence="1">Periplasm</location>
    </subcellularLocation>
</comment>
<evidence type="ECO:0000256" key="8">
    <source>
        <dbReference type="RuleBase" id="RU003744"/>
    </source>
</evidence>
<dbReference type="NCBIfam" id="TIGR01096">
    <property type="entry name" value="3A0103s03R"/>
    <property type="match status" value="1"/>
</dbReference>
<dbReference type="Pfam" id="PF00497">
    <property type="entry name" value="SBP_bac_3"/>
    <property type="match status" value="1"/>
</dbReference>
<keyword evidence="4 9" id="KW-0732">Signal</keyword>
<evidence type="ECO:0000256" key="1">
    <source>
        <dbReference type="ARBA" id="ARBA00004418"/>
    </source>
</evidence>
<evidence type="ECO:0000256" key="5">
    <source>
        <dbReference type="ARBA" id="ARBA00022764"/>
    </source>
</evidence>
<keyword evidence="5" id="KW-0574">Periplasm</keyword>
<evidence type="ECO:0000313" key="20">
    <source>
        <dbReference type="Proteomes" id="UP000258673"/>
    </source>
</evidence>
<dbReference type="EMBL" id="JAAKYD010000006">
    <property type="protein sequence ID" value="NGN72071.1"/>
    <property type="molecule type" value="Genomic_DNA"/>
</dbReference>
<dbReference type="SUPFAM" id="SSF53850">
    <property type="entry name" value="Periplasmic binding protein-like II"/>
    <property type="match status" value="1"/>
</dbReference>
<dbReference type="Proteomes" id="UP000234439">
    <property type="component" value="Unassembled WGS sequence"/>
</dbReference>
<evidence type="ECO:0000313" key="18">
    <source>
        <dbReference type="Proteomes" id="UP000255518"/>
    </source>
</evidence>
<dbReference type="GO" id="GO:0006865">
    <property type="term" value="P:amino acid transport"/>
    <property type="evidence" value="ECO:0007669"/>
    <property type="project" value="UniProtKB-KW"/>
</dbReference>
<dbReference type="InterPro" id="IPR001638">
    <property type="entry name" value="Solute-binding_3/MltF_N"/>
</dbReference>
<evidence type="ECO:0000259" key="10">
    <source>
        <dbReference type="SMART" id="SM00062"/>
    </source>
</evidence>
<evidence type="ECO:0000313" key="19">
    <source>
        <dbReference type="Proteomes" id="UP000258253"/>
    </source>
</evidence>
<dbReference type="EMBL" id="NCMJ01000020">
    <property type="protein sequence ID" value="PLE29144.1"/>
    <property type="molecule type" value="Genomic_DNA"/>
</dbReference>
<dbReference type="EMBL" id="UGKT01000001">
    <property type="protein sequence ID" value="STT05447.1"/>
    <property type="molecule type" value="Genomic_DNA"/>
</dbReference>
<evidence type="ECO:0000313" key="11">
    <source>
        <dbReference type="EMBL" id="NGN72071.1"/>
    </source>
</evidence>
<evidence type="ECO:0000313" key="17">
    <source>
        <dbReference type="Proteomes" id="UP000234439"/>
    </source>
</evidence>
<reference evidence="11 22" key="4">
    <citation type="submission" date="2020-02" db="EMBL/GenBank/DDBJ databases">
        <title>Klebsiella pneumoniae genome sequencing and assembly.</title>
        <authorList>
            <person name="Starkova P.S."/>
            <person name="Sulyan O.S."/>
            <person name="Likholetova D.V."/>
            <person name="Ageevets V.A."/>
            <person name="Lazareva I.V."/>
            <person name="Sopova J.V."/>
            <person name="Sidorenko S.V."/>
        </authorList>
    </citation>
    <scope>NUCLEOTIDE SEQUENCE [LARGE SCALE GENOMIC DNA]</scope>
    <source>
        <strain evidence="11 22">2429</strain>
    </source>
</reference>
<evidence type="ECO:0000313" key="13">
    <source>
        <dbReference type="EMBL" id="STT05447.1"/>
    </source>
</evidence>
<dbReference type="PANTHER" id="PTHR35936">
    <property type="entry name" value="MEMBRANE-BOUND LYTIC MUREIN TRANSGLYCOSYLASE F"/>
    <property type="match status" value="1"/>
</dbReference>
<dbReference type="InterPro" id="IPR005768">
    <property type="entry name" value="Lys_Arg_Orn-bd"/>
</dbReference>
<dbReference type="AlphaFoldDB" id="A0A0C2I131"/>
<dbReference type="Proteomes" id="UP000479475">
    <property type="component" value="Unassembled WGS sequence"/>
</dbReference>
<gene>
    <name evidence="16" type="primary">argT</name>
    <name evidence="13" type="synonym">argT_2</name>
    <name evidence="12" type="ORF">B6I68_03595</name>
    <name evidence="11" type="ORF">G4V31_07975</name>
    <name evidence="13" type="ORF">NCTC13443_05382</name>
    <name evidence="14" type="ORF">SAMEA3499901_01922</name>
    <name evidence="15" type="ORF">SAMEA3515122_01871</name>
    <name evidence="16" type="ORF">SAMEA3538828_02256</name>
</gene>
<dbReference type="CDD" id="cd13703">
    <property type="entry name" value="PBP2_HisJ_LAO"/>
    <property type="match status" value="1"/>
</dbReference>
<dbReference type="Proteomes" id="UP000258253">
    <property type="component" value="Unassembled WGS sequence"/>
</dbReference>
<keyword evidence="6" id="KW-0029">Amino-acid transport</keyword>
<evidence type="ECO:0000256" key="9">
    <source>
        <dbReference type="SAM" id="SignalP"/>
    </source>
</evidence>
<accession>A0A0C2I131</accession>
<dbReference type="GO" id="GO:0030288">
    <property type="term" value="C:outer membrane-bounded periplasmic space"/>
    <property type="evidence" value="ECO:0007669"/>
    <property type="project" value="InterPro"/>
</dbReference>
<feature type="domain" description="Solute-binding protein family 3/N-terminal" evidence="10">
    <location>
        <begin position="27"/>
        <end position="256"/>
    </location>
</feature>
<dbReference type="GeneID" id="93249999"/>
<evidence type="ECO:0000256" key="2">
    <source>
        <dbReference type="ARBA" id="ARBA00010333"/>
    </source>
</evidence>
<dbReference type="SMART" id="SM00062">
    <property type="entry name" value="PBPb"/>
    <property type="match status" value="1"/>
</dbReference>
<dbReference type="PROSITE" id="PS01039">
    <property type="entry name" value="SBP_BACTERIAL_3"/>
    <property type="match status" value="1"/>
</dbReference>
<keyword evidence="7" id="KW-1015">Disulfide bond</keyword>
<evidence type="ECO:0000256" key="3">
    <source>
        <dbReference type="ARBA" id="ARBA00022448"/>
    </source>
</evidence>
<dbReference type="KEGG" id="kpx:PMK1_00197"/>
<dbReference type="FunFam" id="3.40.190.10:FF:000020">
    <property type="entry name" value="Histidine ABC transporter substrate-binding periplasmic protein"/>
    <property type="match status" value="1"/>
</dbReference>
<evidence type="ECO:0000313" key="14">
    <source>
        <dbReference type="EMBL" id="SXN30910.1"/>
    </source>
</evidence>
<evidence type="ECO:0000313" key="12">
    <source>
        <dbReference type="EMBL" id="PLE29144.1"/>
    </source>
</evidence>
<feature type="chain" id="PRO_5015035158" evidence="9">
    <location>
        <begin position="23"/>
        <end position="260"/>
    </location>
</feature>
<dbReference type="Proteomes" id="UP000259975">
    <property type="component" value="Unassembled WGS sequence"/>
</dbReference>
<dbReference type="Proteomes" id="UP000258673">
    <property type="component" value="Unassembled WGS sequence"/>
</dbReference>
<protein>
    <submittedName>
        <fullName evidence="12">Histidine ABC transporter substrate-binding protein HisJ</fullName>
    </submittedName>
    <submittedName>
        <fullName evidence="16">Lysine/arginine/ornithine ABC transporter substrate-binding periplasmic protein</fullName>
    </submittedName>
    <submittedName>
        <fullName evidence="11">Lysine/arginine/ornithine ABC transporter substrate-binding protein ArgT</fullName>
    </submittedName>
</protein>
<reference evidence="13 18" key="2">
    <citation type="submission" date="2018-06" db="EMBL/GenBank/DDBJ databases">
        <authorList>
            <consortium name="Pathogen Informatics"/>
            <person name="Doyle S."/>
        </authorList>
    </citation>
    <scope>NUCLEOTIDE SEQUENCE [LARGE SCALE GENOMIC DNA]</scope>
    <source>
        <strain evidence="13 18">NCTC13443</strain>
    </source>
</reference>
<feature type="signal peptide" evidence="9">
    <location>
        <begin position="1"/>
        <end position="22"/>
    </location>
</feature>
<sequence length="260" mass="28140">MKKTILALSLLVGMSSTASVFAALPQSIRIGTDATYAPFSSKDAKGDFVGFDIDLGNELCSRIKVKCTWVGSDFDSLIPSLKAKKIDAIISSLSITEKRQQEIAFSDKLYAADSRLIAAKGSPIQPTLEALKGKHVGVLQGSTQEAYANDRWRSQGVDVVAYQNQDLIYSDLSAGRLDAALQDEVAASEGFLKQPAGKDFAFAGPSVKDKKYFGDGTGIGLRKDDAELKAAFDKALGEMRKDGTYDKMAKKYFDFNVYGD</sequence>
<evidence type="ECO:0000256" key="6">
    <source>
        <dbReference type="ARBA" id="ARBA00022970"/>
    </source>
</evidence>
<reference evidence="12 17" key="1">
    <citation type="journal article" date="2017" name="J. Infect. Dis.">
        <title>An Analysis of the Epidemic of Klebsiella pneumoniae Carbapenemase-Producing K. pneumoniae: Convergence of Two Evolutionary Mechanisms Creates the Perfect Storm.</title>
        <authorList>
            <person name="Rojas L.J."/>
            <person name="Weinstock G.M."/>
            <person name="De La Cadena E."/>
            <person name="Diaz L."/>
            <person name="Rios R."/>
            <person name="Hanson B.M."/>
            <person name="Brown J.S."/>
            <person name="Vats P."/>
            <person name="Phillips D.S."/>
            <person name="Nguyen H."/>
            <person name="Hujer K.M."/>
            <person name="Correa A."/>
            <person name="Adams M.D."/>
            <person name="Perez F."/>
            <person name="Sodergren E."/>
            <person name="Narechania A."/>
            <person name="Planet P.J."/>
            <person name="Villegas M.V."/>
            <person name="Bonomo R.A."/>
            <person name="Arias C.A."/>
        </authorList>
    </citation>
    <scope>NUCLEOTIDE SEQUENCE [LARGE SCALE GENOMIC DNA]</scope>
    <source>
        <strain evidence="12 17">COL-Kpn30</strain>
    </source>
</reference>
<keyword evidence="3" id="KW-0813">Transport</keyword>